<proteinExistence type="predicted"/>
<dbReference type="RefSeq" id="WP_306020221.1">
    <property type="nucleotide sequence ID" value="NZ_CP129013.1"/>
</dbReference>
<keyword evidence="2" id="KW-1185">Reference proteome</keyword>
<name>A0ABY9JXM7_9BACI</name>
<evidence type="ECO:0000313" key="2">
    <source>
        <dbReference type="Proteomes" id="UP001197974"/>
    </source>
</evidence>
<reference evidence="1 2" key="1">
    <citation type="submission" date="2023-06" db="EMBL/GenBank/DDBJ databases">
        <title>Five Gram-positive bacteria isolated from mangrove sediments in Shenzhen, Guangdong, China.</title>
        <authorList>
            <person name="Yu S."/>
            <person name="Zheng W."/>
            <person name="Huang Y."/>
        </authorList>
    </citation>
    <scope>NUCLEOTIDE SEQUENCE [LARGE SCALE GENOMIC DNA]</scope>
    <source>
        <strain evidence="1 2">SaN35-3</strain>
    </source>
</reference>
<evidence type="ECO:0000313" key="1">
    <source>
        <dbReference type="EMBL" id="WLR43538.1"/>
    </source>
</evidence>
<accession>A0ABY9JXM7</accession>
<sequence length="156" mass="17821">MQVNNLSLYQLHNSKSTVRADKADYIPPFMNVLNDIISESQHGQPKKTDDHAKPLLEKIRDLLTMDLSEKEIAISKDELMNEIDELIDNFEGSFGKWIESENLLSLLQQNEHLSNHQLIDSSSLLNELQSFLEVDSVENEIVLNSGELVCEIKELK</sequence>
<dbReference type="Proteomes" id="UP001197974">
    <property type="component" value="Chromosome"/>
</dbReference>
<protein>
    <submittedName>
        <fullName evidence="1">Uncharacterized protein</fullName>
    </submittedName>
</protein>
<gene>
    <name evidence="1" type="ORF">LC087_05070</name>
</gene>
<organism evidence="1 2">
    <name type="scientific">Bacillus carboniphilus</name>
    <dbReference type="NCBI Taxonomy" id="86663"/>
    <lineage>
        <taxon>Bacteria</taxon>
        <taxon>Bacillati</taxon>
        <taxon>Bacillota</taxon>
        <taxon>Bacilli</taxon>
        <taxon>Bacillales</taxon>
        <taxon>Bacillaceae</taxon>
        <taxon>Bacillus</taxon>
    </lineage>
</organism>
<dbReference type="EMBL" id="CP129013">
    <property type="protein sequence ID" value="WLR43538.1"/>
    <property type="molecule type" value="Genomic_DNA"/>
</dbReference>